<dbReference type="PANTHER" id="PTHR43856:SF1">
    <property type="entry name" value="MITOCHONDRIAL CARDIOLIPIN HYDROLASE"/>
    <property type="match status" value="1"/>
</dbReference>
<dbReference type="Pfam" id="PF13091">
    <property type="entry name" value="PLDc_2"/>
    <property type="match status" value="2"/>
</dbReference>
<dbReference type="Proteomes" id="UP000199494">
    <property type="component" value="Unassembled WGS sequence"/>
</dbReference>
<dbReference type="KEGG" id="pmad:BAY61_16415"/>
<keyword evidence="4" id="KW-0378">Hydrolase</keyword>
<evidence type="ECO:0000256" key="4">
    <source>
        <dbReference type="ARBA" id="ARBA00022801"/>
    </source>
</evidence>
<dbReference type="OrthoDB" id="3740959at2"/>
<reference evidence="8 9" key="1">
    <citation type="submission" date="2016-10" db="EMBL/GenBank/DDBJ databases">
        <authorList>
            <person name="de Groot N.N."/>
        </authorList>
    </citation>
    <scope>NUCLEOTIDE SEQUENCE [LARGE SCALE GENOMIC DNA]</scope>
    <source>
        <strain evidence="8 9">CGMCC 4.5506</strain>
    </source>
</reference>
<proteinExistence type="inferred from homology"/>
<keyword evidence="5" id="KW-0442">Lipid degradation</keyword>
<evidence type="ECO:0000313" key="8">
    <source>
        <dbReference type="EMBL" id="SDD04719.1"/>
    </source>
</evidence>
<feature type="domain" description="Phospholipase D-like" evidence="7">
    <location>
        <begin position="65"/>
        <end position="212"/>
    </location>
</feature>
<evidence type="ECO:0000256" key="5">
    <source>
        <dbReference type="ARBA" id="ARBA00022963"/>
    </source>
</evidence>
<evidence type="ECO:0000259" key="7">
    <source>
        <dbReference type="Pfam" id="PF13091"/>
    </source>
</evidence>
<dbReference type="STRING" id="530584.SAMN05421630_105331"/>
<accession>A0A222VR06</accession>
<organism evidence="8 9">
    <name type="scientific">Prauserella marina</name>
    <dbReference type="NCBI Taxonomy" id="530584"/>
    <lineage>
        <taxon>Bacteria</taxon>
        <taxon>Bacillati</taxon>
        <taxon>Actinomycetota</taxon>
        <taxon>Actinomycetes</taxon>
        <taxon>Pseudonocardiales</taxon>
        <taxon>Pseudonocardiaceae</taxon>
        <taxon>Prauserella</taxon>
    </lineage>
</organism>
<keyword evidence="6" id="KW-0443">Lipid metabolism</keyword>
<dbReference type="EC" id="3.1.4.4" evidence="3"/>
<dbReference type="GO" id="GO:0016042">
    <property type="term" value="P:lipid catabolic process"/>
    <property type="evidence" value="ECO:0007669"/>
    <property type="project" value="UniProtKB-KW"/>
</dbReference>
<name>A0A222VR06_9PSEU</name>
<evidence type="ECO:0000256" key="6">
    <source>
        <dbReference type="ARBA" id="ARBA00023098"/>
    </source>
</evidence>
<keyword evidence="9" id="KW-1185">Reference proteome</keyword>
<protein>
    <recommendedName>
        <fullName evidence="3">phospholipase D</fullName>
        <ecNumber evidence="3">3.1.4.4</ecNumber>
    </recommendedName>
</protein>
<dbReference type="Gene3D" id="3.30.870.10">
    <property type="entry name" value="Endonuclease Chain A"/>
    <property type="match status" value="2"/>
</dbReference>
<dbReference type="GO" id="GO:0016891">
    <property type="term" value="F:RNA endonuclease activity producing 5'-phosphomonoesters, hydrolytic mechanism"/>
    <property type="evidence" value="ECO:0007669"/>
    <property type="project" value="TreeGrafter"/>
</dbReference>
<evidence type="ECO:0000256" key="3">
    <source>
        <dbReference type="ARBA" id="ARBA00012027"/>
    </source>
</evidence>
<comment type="catalytic activity">
    <reaction evidence="1">
        <text>a 1,2-diacyl-sn-glycero-3-phosphocholine + H2O = a 1,2-diacyl-sn-glycero-3-phosphate + choline + H(+)</text>
        <dbReference type="Rhea" id="RHEA:14445"/>
        <dbReference type="ChEBI" id="CHEBI:15354"/>
        <dbReference type="ChEBI" id="CHEBI:15377"/>
        <dbReference type="ChEBI" id="CHEBI:15378"/>
        <dbReference type="ChEBI" id="CHEBI:57643"/>
        <dbReference type="ChEBI" id="CHEBI:58608"/>
        <dbReference type="EC" id="3.1.4.4"/>
    </reaction>
</comment>
<gene>
    <name evidence="8" type="ORF">SAMN05421630_105331</name>
</gene>
<dbReference type="RefSeq" id="WP_091804840.1">
    <property type="nucleotide sequence ID" value="NZ_CP016353.1"/>
</dbReference>
<comment type="similarity">
    <text evidence="2">Belongs to the phospholipase D family.</text>
</comment>
<dbReference type="AlphaFoldDB" id="A0A222VR06"/>
<dbReference type="InterPro" id="IPR025202">
    <property type="entry name" value="PLD-like_dom"/>
</dbReference>
<evidence type="ECO:0000256" key="2">
    <source>
        <dbReference type="ARBA" id="ARBA00008664"/>
    </source>
</evidence>
<dbReference type="InterPro" id="IPR051406">
    <property type="entry name" value="PLD_domain"/>
</dbReference>
<dbReference type="SUPFAM" id="SSF56024">
    <property type="entry name" value="Phospholipase D/nuclease"/>
    <property type="match status" value="2"/>
</dbReference>
<dbReference type="GO" id="GO:0004630">
    <property type="term" value="F:phospholipase D activity"/>
    <property type="evidence" value="ECO:0007669"/>
    <property type="project" value="UniProtKB-EC"/>
</dbReference>
<evidence type="ECO:0000256" key="1">
    <source>
        <dbReference type="ARBA" id="ARBA00000798"/>
    </source>
</evidence>
<feature type="domain" description="Phospholipase D-like" evidence="7">
    <location>
        <begin position="262"/>
        <end position="385"/>
    </location>
</feature>
<dbReference type="PANTHER" id="PTHR43856">
    <property type="entry name" value="CARDIOLIPIN HYDROLASE"/>
    <property type="match status" value="1"/>
</dbReference>
<dbReference type="EMBL" id="FMZE01000005">
    <property type="protein sequence ID" value="SDD04719.1"/>
    <property type="molecule type" value="Genomic_DNA"/>
</dbReference>
<evidence type="ECO:0000313" key="9">
    <source>
        <dbReference type="Proteomes" id="UP000199494"/>
    </source>
</evidence>
<sequence>MRVKPLLAALACALSATLLAAPSGAAADDPVLPCRDAPRRPVTTGAVLNDPAGGDPTAVVRQVCNLVKQAPEGSRIRIAHFVISGEAGMDFANELIGAHRRGVDVQVVLDGWQADNPAVDALRAEIGTREDERSWLHVCTRTSPEGNTAACIGTKGQHNKFYLFSKTGGKRDVVLQSSANFTDVNSRTYWNNAVTFTGNPALYRAYDSYFEDLAAERATDDYYRTATTLMRGGIVKFSFFPRAEGDPVVENLAKVGCWTPTTVRIGMSEWDDYRIGIARRVVELAERGCSIKIVHGLMDDEVREVLSGHPGIAMRELGDANALPGRIHSKFVLIEGQYGLNPVARWVLTGSPNFNHTSLRCNDEALIQTNLGGVYAEFRRSFDGMFVAAT</sequence>